<comment type="caution">
    <text evidence="1">The sequence shown here is derived from an EMBL/GenBank/DDBJ whole genome shotgun (WGS) entry which is preliminary data.</text>
</comment>
<organism evidence="1 2">
    <name type="scientific">Sulfobacillus acidophilus</name>
    <dbReference type="NCBI Taxonomy" id="53633"/>
    <lineage>
        <taxon>Bacteria</taxon>
        <taxon>Bacillati</taxon>
        <taxon>Bacillota</taxon>
        <taxon>Clostridia</taxon>
        <taxon>Eubacteriales</taxon>
        <taxon>Clostridiales Family XVII. Incertae Sedis</taxon>
        <taxon>Sulfobacillus</taxon>
    </lineage>
</organism>
<evidence type="ECO:0000313" key="2">
    <source>
        <dbReference type="Proteomes" id="UP000241848"/>
    </source>
</evidence>
<sequence length="162" mass="17407">MDGTPIDGLKDLVRSLNFDAGQILLPTQQLLNPLFDVLPAIAVVRLANGMTALCGDLVPLRSIPVDYGSDHRQALGFGNMVSKPALGAPGFRPHTAWVSPAVTLWNRSLRDNILYGSDYAATEFQPDMQALLARAHLIDLVCALKPGLDTEDKALLFGGEGQ</sequence>
<proteinExistence type="predicted"/>
<dbReference type="EMBL" id="PXYV01000002">
    <property type="protein sequence ID" value="PSR23912.1"/>
    <property type="molecule type" value="Genomic_DNA"/>
</dbReference>
<name>A0A2T2WNV7_9FIRM</name>
<accession>A0A2T2WNV7</accession>
<dbReference type="AlphaFoldDB" id="A0A2T2WNV7"/>
<gene>
    <name evidence="1" type="ORF">C7B45_01100</name>
</gene>
<evidence type="ECO:0000313" key="1">
    <source>
        <dbReference type="EMBL" id="PSR23912.1"/>
    </source>
</evidence>
<protein>
    <submittedName>
        <fullName evidence="1">Uncharacterized protein</fullName>
    </submittedName>
</protein>
<reference evidence="1 2" key="1">
    <citation type="journal article" date="2014" name="BMC Genomics">
        <title>Comparison of environmental and isolate Sulfobacillus genomes reveals diverse carbon, sulfur, nitrogen, and hydrogen metabolisms.</title>
        <authorList>
            <person name="Justice N.B."/>
            <person name="Norman A."/>
            <person name="Brown C.T."/>
            <person name="Singh A."/>
            <person name="Thomas B.C."/>
            <person name="Banfield J.F."/>
        </authorList>
    </citation>
    <scope>NUCLEOTIDE SEQUENCE [LARGE SCALE GENOMIC DNA]</scope>
    <source>
        <strain evidence="1">AMDSBA3</strain>
    </source>
</reference>
<dbReference type="Proteomes" id="UP000241848">
    <property type="component" value="Unassembled WGS sequence"/>
</dbReference>